<proteinExistence type="inferred from homology"/>
<evidence type="ECO:0000256" key="11">
    <source>
        <dbReference type="PIRSR" id="PIRSR610347-3"/>
    </source>
</evidence>
<dbReference type="OMA" id="SIGPMDE"/>
<feature type="region of interest" description="Disordered" evidence="12">
    <location>
        <begin position="1"/>
        <end position="21"/>
    </location>
</feature>
<dbReference type="InterPro" id="IPR011993">
    <property type="entry name" value="PH-like_dom_sf"/>
</dbReference>
<accession>G4ZKE5</accession>
<keyword evidence="15" id="KW-1185">Reference proteome</keyword>
<keyword evidence="7" id="KW-0234">DNA repair</keyword>
<dbReference type="PANTHER" id="PTHR12415">
    <property type="entry name" value="TYROSYL-DNA PHOSPHODIESTERASE 1"/>
    <property type="match status" value="1"/>
</dbReference>
<dbReference type="Gene3D" id="2.30.29.30">
    <property type="entry name" value="Pleckstrin-homology domain (PH domain)/Phosphotyrosine-binding domain (PTB)"/>
    <property type="match status" value="1"/>
</dbReference>
<keyword evidence="8" id="KW-0539">Nucleus</keyword>
<dbReference type="InParanoid" id="G4ZKE5"/>
<keyword evidence="3" id="KW-0540">Nuclease</keyword>
<dbReference type="InterPro" id="IPR001849">
    <property type="entry name" value="PH_domain"/>
</dbReference>
<name>G4ZKE5_PHYSP</name>
<comment type="similarity">
    <text evidence="2">Belongs to the tyrosyl-DNA phosphodiesterase family.</text>
</comment>
<dbReference type="AlphaFoldDB" id="G4ZKE5"/>
<dbReference type="GO" id="GO:0005634">
    <property type="term" value="C:nucleus"/>
    <property type="evidence" value="ECO:0007669"/>
    <property type="project" value="UniProtKB-SubCell"/>
</dbReference>
<evidence type="ECO:0000256" key="8">
    <source>
        <dbReference type="ARBA" id="ARBA00023242"/>
    </source>
</evidence>
<dbReference type="KEGG" id="psoj:PHYSODRAFT_505563"/>
<dbReference type="GeneID" id="20658506"/>
<dbReference type="PANTHER" id="PTHR12415:SF0">
    <property type="entry name" value="TYROSYL-DNA PHOSPHODIESTERASE 1"/>
    <property type="match status" value="1"/>
</dbReference>
<evidence type="ECO:0000259" key="13">
    <source>
        <dbReference type="PROSITE" id="PS50003"/>
    </source>
</evidence>
<feature type="binding site" evidence="10">
    <location>
        <position position="126"/>
    </location>
    <ligand>
        <name>substrate</name>
    </ligand>
</feature>
<dbReference type="EMBL" id="JH159155">
    <property type="protein sequence ID" value="EGZ15555.1"/>
    <property type="molecule type" value="Genomic_DNA"/>
</dbReference>
<dbReference type="RefSeq" id="XP_009529304.1">
    <property type="nucleotide sequence ID" value="XM_009531009.1"/>
</dbReference>
<comment type="subcellular location">
    <subcellularLocation>
        <location evidence="1">Nucleus</location>
    </subcellularLocation>
</comment>
<evidence type="ECO:0000256" key="12">
    <source>
        <dbReference type="SAM" id="MobiDB-lite"/>
    </source>
</evidence>
<dbReference type="GO" id="GO:0003690">
    <property type="term" value="F:double-stranded DNA binding"/>
    <property type="evidence" value="ECO:0007669"/>
    <property type="project" value="TreeGrafter"/>
</dbReference>
<feature type="active site" description="Proton donor/acceptor" evidence="9">
    <location>
        <position position="334"/>
    </location>
</feature>
<feature type="active site" description="Nucleophile" evidence="9">
    <location>
        <position position="124"/>
    </location>
</feature>
<feature type="domain" description="PH" evidence="13">
    <location>
        <begin position="718"/>
        <end position="851"/>
    </location>
</feature>
<feature type="compositionally biased region" description="Basic residues" evidence="12">
    <location>
        <begin position="587"/>
        <end position="605"/>
    </location>
</feature>
<reference evidence="14 15" key="1">
    <citation type="journal article" date="2006" name="Science">
        <title>Phytophthora genome sequences uncover evolutionary origins and mechanisms of pathogenesis.</title>
        <authorList>
            <person name="Tyler B.M."/>
            <person name="Tripathy S."/>
            <person name="Zhang X."/>
            <person name="Dehal P."/>
            <person name="Jiang R.H."/>
            <person name="Aerts A."/>
            <person name="Arredondo F.D."/>
            <person name="Baxter L."/>
            <person name="Bensasson D."/>
            <person name="Beynon J.L."/>
            <person name="Chapman J."/>
            <person name="Damasceno C.M."/>
            <person name="Dorrance A.E."/>
            <person name="Dou D."/>
            <person name="Dickerman A.W."/>
            <person name="Dubchak I.L."/>
            <person name="Garbelotto M."/>
            <person name="Gijzen M."/>
            <person name="Gordon S.G."/>
            <person name="Govers F."/>
            <person name="Grunwald N.J."/>
            <person name="Huang W."/>
            <person name="Ivors K.L."/>
            <person name="Jones R.W."/>
            <person name="Kamoun S."/>
            <person name="Krampis K."/>
            <person name="Lamour K.H."/>
            <person name="Lee M.K."/>
            <person name="McDonald W.H."/>
            <person name="Medina M."/>
            <person name="Meijer H.J."/>
            <person name="Nordberg E.K."/>
            <person name="Maclean D.J."/>
            <person name="Ospina-Giraldo M.D."/>
            <person name="Morris P.F."/>
            <person name="Phuntumart V."/>
            <person name="Putnam N.H."/>
            <person name="Rash S."/>
            <person name="Rose J.K."/>
            <person name="Sakihama Y."/>
            <person name="Salamov A.A."/>
            <person name="Savidor A."/>
            <person name="Scheuring C.F."/>
            <person name="Smith B.M."/>
            <person name="Sobral B.W."/>
            <person name="Terry A."/>
            <person name="Torto-Alalibo T.A."/>
            <person name="Win J."/>
            <person name="Xu Z."/>
            <person name="Zhang H."/>
            <person name="Grigoriev I.V."/>
            <person name="Rokhsar D.S."/>
            <person name="Boore J.L."/>
        </authorList>
    </citation>
    <scope>NUCLEOTIDE SEQUENCE [LARGE SCALE GENOMIC DNA]</scope>
    <source>
        <strain evidence="14 15">P6497</strain>
    </source>
</reference>
<keyword evidence="6" id="KW-0269">Exonuclease</keyword>
<dbReference type="STRING" id="1094619.G4ZKE5"/>
<sequence>MADDERASKRQKLAAAEGATTPPATVDARECAFHLTCLKNAPAAPNVHTKSLGDLLEGDFSRCLLTNYMYDLPWLFAECPRLRDVPVLLVHGERDRQGMMKECREYANVTPVAPPLPIAYGTHHTKMLVALYPEKVRVAIFTANFLSNDWNTKTQGVWFQDFGLKVLDGSEDEEKDAVADNSTAINDFEADLVHYLSSLGAQVKLFCGELMRFDFSAARVALVPSVPGVHKGKDMEKYGHLRVRNLGSLDEKWLFGEFAESMLPGKKNVSPTSMPVQALHIIWPSVDDVRNSLEGWNSGRSIPCPLKNMKPFLHKYLRKWTPPEELHRQNAMPHIKSYARFNPSDEKAGELDWVIVTSSNLSKAAWGALQKNKTQLMIRSYELGVMFLPQLLKSKANGPPARLVAVGSKAAKHSSVGVSETELLPLPVVLPTDELVRVECAASMTVADLLVVLGKRGAMQKNAGVDRNGGKLTLVRRCTELVAEMLVVDEVKELDILEFQHVSPQISEWIPESSSQQSRARISPLFRSSSPRTVEELRPLSTAITPLWQLNQDRSARRKPAPCQSCSAHPEVKLRNLVQNSTVRQSALRRRGARRRPNSRGKRRRLLFTGFQERRASAKARKYAERILLQAGMQMIERMQLLQQDVRKLVFVLRDAILGGSSLSADDLLALARAMVNDLTRTGVGLSRPETFPVYDDSKENLVRRLSWDIAGKDGSVSIVLEGWVVTAEWGTFWRTQRKEYACLCDNHMLYFFSSRTHCADFVFEMGRERDGSASETSKRLMKDNSPLSQIDLSETDWTVRKSSVPNEDSDQPHRNAFAFFDSKGRMRLVLDVVTAAEATTWARLISAEISRNHLFARIRELNDASAKAETDGERTEKLNPLTTWVEIMTQSSATIGEQHSLVIPLRSLYSQIDRLNGTAREERYKSWTLSQALKDLQRDRVKINGLLLAGASLEANILALTLEILRCTESGHGRDGGNQGETIASVSAAAKEMTALRFARQVIICSSRTHGGGDILDTLHLLFGNERFCICPDAQSMEPIEISISKRSALSAQISMKMTYRVIPSESIGPMDEDASAAKYPARNGLKSDRPEQQEAREFKILGTYTQILQECDVIFLVLPNGAIHQGLDVCAFESDGFTTSAESVILVVSVGVRALCTAVMLARSIGAGMTLGWSAGGKRFTALSVVTTSVGRSSTARRNRSAALITCRDSTISAFARLSPASSRSSEDPNTNLFQFSSFTDHFLTRSLLAAKKTTW</sequence>
<gene>
    <name evidence="14" type="ORF">PHYSODRAFT_505563</name>
</gene>
<keyword evidence="5" id="KW-0378">Hydrolase</keyword>
<dbReference type="Pfam" id="PF06087">
    <property type="entry name" value="Tyr-DNA_phospho"/>
    <property type="match status" value="2"/>
</dbReference>
<dbReference type="CDD" id="cd09123">
    <property type="entry name" value="PLDc_Tdp1_2"/>
    <property type="match status" value="1"/>
</dbReference>
<evidence type="ECO:0000256" key="9">
    <source>
        <dbReference type="PIRSR" id="PIRSR610347-1"/>
    </source>
</evidence>
<evidence type="ECO:0000256" key="1">
    <source>
        <dbReference type="ARBA" id="ARBA00004123"/>
    </source>
</evidence>
<dbReference type="CDD" id="cd09122">
    <property type="entry name" value="PLDc_Tdp1_1"/>
    <property type="match status" value="1"/>
</dbReference>
<evidence type="ECO:0000256" key="6">
    <source>
        <dbReference type="ARBA" id="ARBA00022839"/>
    </source>
</evidence>
<evidence type="ECO:0000256" key="10">
    <source>
        <dbReference type="PIRSR" id="PIRSR610347-2"/>
    </source>
</evidence>
<protein>
    <recommendedName>
        <fullName evidence="13">PH domain-containing protein</fullName>
    </recommendedName>
</protein>
<keyword evidence="4" id="KW-0227">DNA damage</keyword>
<dbReference type="SUPFAM" id="SSF56024">
    <property type="entry name" value="Phospholipase D/nuclease"/>
    <property type="match status" value="2"/>
</dbReference>
<dbReference type="SMR" id="G4ZKE5"/>
<dbReference type="GO" id="GO:0006281">
    <property type="term" value="P:DNA repair"/>
    <property type="evidence" value="ECO:0007669"/>
    <property type="project" value="UniProtKB-KW"/>
</dbReference>
<evidence type="ECO:0000256" key="4">
    <source>
        <dbReference type="ARBA" id="ARBA00022763"/>
    </source>
</evidence>
<dbReference type="InterPro" id="IPR010347">
    <property type="entry name" value="Tdp1"/>
</dbReference>
<dbReference type="GO" id="GO:0004527">
    <property type="term" value="F:exonuclease activity"/>
    <property type="evidence" value="ECO:0007669"/>
    <property type="project" value="UniProtKB-KW"/>
</dbReference>
<evidence type="ECO:0000256" key="3">
    <source>
        <dbReference type="ARBA" id="ARBA00022722"/>
    </source>
</evidence>
<evidence type="ECO:0000313" key="15">
    <source>
        <dbReference type="Proteomes" id="UP000002640"/>
    </source>
</evidence>
<evidence type="ECO:0000256" key="2">
    <source>
        <dbReference type="ARBA" id="ARBA00010205"/>
    </source>
</evidence>
<evidence type="ECO:0000313" key="14">
    <source>
        <dbReference type="EMBL" id="EGZ15555.1"/>
    </source>
</evidence>
<dbReference type="GO" id="GO:0003697">
    <property type="term" value="F:single-stranded DNA binding"/>
    <property type="evidence" value="ECO:0007669"/>
    <property type="project" value="TreeGrafter"/>
</dbReference>
<dbReference type="Gene3D" id="3.30.870.10">
    <property type="entry name" value="Endonuclease Chain A"/>
    <property type="match status" value="2"/>
</dbReference>
<feature type="site" description="Interaction with DNA" evidence="11">
    <location>
        <position position="362"/>
    </location>
</feature>
<organism evidence="14 15">
    <name type="scientific">Phytophthora sojae (strain P6497)</name>
    <name type="common">Soybean stem and root rot agent</name>
    <name type="synonym">Phytophthora megasperma f. sp. glycines</name>
    <dbReference type="NCBI Taxonomy" id="1094619"/>
    <lineage>
        <taxon>Eukaryota</taxon>
        <taxon>Sar</taxon>
        <taxon>Stramenopiles</taxon>
        <taxon>Oomycota</taxon>
        <taxon>Peronosporomycetes</taxon>
        <taxon>Peronosporales</taxon>
        <taxon>Peronosporaceae</taxon>
        <taxon>Phytophthora</taxon>
    </lineage>
</organism>
<feature type="binding site" evidence="10">
    <location>
        <position position="336"/>
    </location>
    <ligand>
        <name>substrate</name>
    </ligand>
</feature>
<dbReference type="GO" id="GO:0017005">
    <property type="term" value="F:3'-tyrosyl-DNA phosphodiesterase activity"/>
    <property type="evidence" value="ECO:0007669"/>
    <property type="project" value="TreeGrafter"/>
</dbReference>
<evidence type="ECO:0000256" key="5">
    <source>
        <dbReference type="ARBA" id="ARBA00022801"/>
    </source>
</evidence>
<dbReference type="Proteomes" id="UP000002640">
    <property type="component" value="Unassembled WGS sequence"/>
</dbReference>
<dbReference type="PROSITE" id="PS50003">
    <property type="entry name" value="PH_DOMAIN"/>
    <property type="match status" value="1"/>
</dbReference>
<evidence type="ECO:0000256" key="7">
    <source>
        <dbReference type="ARBA" id="ARBA00023204"/>
    </source>
</evidence>
<feature type="region of interest" description="Disordered" evidence="12">
    <location>
        <begin position="582"/>
        <end position="605"/>
    </location>
</feature>